<dbReference type="SUPFAM" id="SSF53383">
    <property type="entry name" value="PLP-dependent transferases"/>
    <property type="match status" value="1"/>
</dbReference>
<evidence type="ECO:0000313" key="15">
    <source>
        <dbReference type="Proteomes" id="UP000018733"/>
    </source>
</evidence>
<dbReference type="Gene3D" id="3.40.640.10">
    <property type="entry name" value="Type I PLP-dependent aspartate aminotransferase-like (Major domain)"/>
    <property type="match status" value="1"/>
</dbReference>
<dbReference type="AlphaFoldDB" id="V8QKP1"/>
<comment type="caution">
    <text evidence="14">The sequence shown here is derived from an EMBL/GenBank/DDBJ whole genome shotgun (WGS) entry which is preliminary data.</text>
</comment>
<name>V8QKP1_9BURK</name>
<sequence length="387" mass="41571">MYQFYEEYCLAQAEKNRLRALPQIDATVVHDFSSNDYLGLSMHADVIDAAAEAARHWGVGSTGSRLLSGNNRLTEAFEAQIAQDKETEAALIFCSGYQANMTVLASLLHKRVLNAPPLVFFDRLNHSSLYNALFLSGAEYVLFEHNDMDDLQCQLEKHGAASRPAFIVAETVHGMEGDLLPLADMAAIAADYNCFLYLDEAHATGLYGPRGYGLSTTVDLSPIPHLVMGTFSKAIGGAGAYIACTEGLKKFVLNRTAGFIYSTAPSPMSVAAAARAWEMVGTLGEQRQRLFATSSLLRQRLREAGLTVLGDGTNLVPVCLGPEAETLALKSALLDEGILVSAIRPPTVPTGTSRLRIAVNAGHDDETIVSLSDAIGRHMFGASGRSA</sequence>
<organism evidence="14 15">
    <name type="scientific">Advenella kashmirensis W13003</name>
    <dbReference type="NCBI Taxonomy" id="1424334"/>
    <lineage>
        <taxon>Bacteria</taxon>
        <taxon>Pseudomonadati</taxon>
        <taxon>Pseudomonadota</taxon>
        <taxon>Betaproteobacteria</taxon>
        <taxon>Burkholderiales</taxon>
        <taxon>Alcaligenaceae</taxon>
    </lineage>
</organism>
<evidence type="ECO:0000256" key="1">
    <source>
        <dbReference type="ARBA" id="ARBA00001933"/>
    </source>
</evidence>
<feature type="domain" description="Aminotransferase class I/classII large" evidence="13">
    <location>
        <begin position="30"/>
        <end position="375"/>
    </location>
</feature>
<dbReference type="InterPro" id="IPR050087">
    <property type="entry name" value="AON_synthase_class-II"/>
</dbReference>
<dbReference type="STRING" id="1424334.W822_22450"/>
<dbReference type="GO" id="GO:0009102">
    <property type="term" value="P:biotin biosynthetic process"/>
    <property type="evidence" value="ECO:0007669"/>
    <property type="project" value="UniProtKB-KW"/>
</dbReference>
<evidence type="ECO:0000256" key="4">
    <source>
        <dbReference type="ARBA" id="ARBA00011738"/>
    </source>
</evidence>
<accession>V8QKP1</accession>
<dbReference type="Gene3D" id="3.90.1150.10">
    <property type="entry name" value="Aspartate Aminotransferase, domain 1"/>
    <property type="match status" value="1"/>
</dbReference>
<dbReference type="Pfam" id="PF00155">
    <property type="entry name" value="Aminotran_1_2"/>
    <property type="match status" value="1"/>
</dbReference>
<protein>
    <recommendedName>
        <fullName evidence="5">8-amino-7-oxononanoate synthase</fullName>
        <ecNumber evidence="5">2.3.1.47</ecNumber>
    </recommendedName>
    <alternativeName>
        <fullName evidence="9">7-keto-8-amino-pelargonic acid synthase</fullName>
    </alternativeName>
    <alternativeName>
        <fullName evidence="10">8-amino-7-ketopelargonate synthase</fullName>
    </alternativeName>
</protein>
<evidence type="ECO:0000256" key="12">
    <source>
        <dbReference type="RuleBase" id="RU003693"/>
    </source>
</evidence>
<dbReference type="HOGENOM" id="CLU_015846_11_2_4"/>
<gene>
    <name evidence="14" type="ORF">W822_22450</name>
</gene>
<comment type="subunit">
    <text evidence="4">Homodimer.</text>
</comment>
<comment type="cofactor">
    <cofactor evidence="1 12">
        <name>pyridoxal 5'-phosphate</name>
        <dbReference type="ChEBI" id="CHEBI:597326"/>
    </cofactor>
</comment>
<dbReference type="PANTHER" id="PTHR13693:SF100">
    <property type="entry name" value="8-AMINO-7-OXONONANOATE SYNTHASE"/>
    <property type="match status" value="1"/>
</dbReference>
<dbReference type="PATRIC" id="fig|1424334.3.peg.4502"/>
<evidence type="ECO:0000256" key="2">
    <source>
        <dbReference type="ARBA" id="ARBA00004746"/>
    </source>
</evidence>
<keyword evidence="7" id="KW-0093">Biotin biosynthesis</keyword>
<keyword evidence="8 12" id="KW-0663">Pyridoxal phosphate</keyword>
<dbReference type="GO" id="GO:0030170">
    <property type="term" value="F:pyridoxal phosphate binding"/>
    <property type="evidence" value="ECO:0007669"/>
    <property type="project" value="InterPro"/>
</dbReference>
<dbReference type="InterPro" id="IPR015422">
    <property type="entry name" value="PyrdxlP-dep_Trfase_small"/>
</dbReference>
<evidence type="ECO:0000313" key="14">
    <source>
        <dbReference type="EMBL" id="ETF00511.1"/>
    </source>
</evidence>
<evidence type="ECO:0000256" key="9">
    <source>
        <dbReference type="ARBA" id="ARBA00032610"/>
    </source>
</evidence>
<dbReference type="PROSITE" id="PS00599">
    <property type="entry name" value="AA_TRANSFER_CLASS_2"/>
    <property type="match status" value="1"/>
</dbReference>
<proteinExistence type="inferred from homology"/>
<dbReference type="RefSeq" id="WP_024007395.1">
    <property type="nucleotide sequence ID" value="NZ_KI650983.1"/>
</dbReference>
<dbReference type="InterPro" id="IPR015424">
    <property type="entry name" value="PyrdxlP-dep_Trfase"/>
</dbReference>
<comment type="catalytic activity">
    <reaction evidence="11">
        <text>6-carboxyhexanoyl-[ACP] + L-alanine + H(+) = (8S)-8-amino-7-oxononanoate + holo-[ACP] + CO2</text>
        <dbReference type="Rhea" id="RHEA:42288"/>
        <dbReference type="Rhea" id="RHEA-COMP:9685"/>
        <dbReference type="Rhea" id="RHEA-COMP:9955"/>
        <dbReference type="ChEBI" id="CHEBI:15378"/>
        <dbReference type="ChEBI" id="CHEBI:16526"/>
        <dbReference type="ChEBI" id="CHEBI:57972"/>
        <dbReference type="ChEBI" id="CHEBI:64479"/>
        <dbReference type="ChEBI" id="CHEBI:78846"/>
        <dbReference type="ChEBI" id="CHEBI:149468"/>
        <dbReference type="EC" id="2.3.1.47"/>
    </reaction>
</comment>
<dbReference type="Proteomes" id="UP000018733">
    <property type="component" value="Unassembled WGS sequence"/>
</dbReference>
<dbReference type="InterPro" id="IPR015421">
    <property type="entry name" value="PyrdxlP-dep_Trfase_major"/>
</dbReference>
<evidence type="ECO:0000256" key="11">
    <source>
        <dbReference type="ARBA" id="ARBA00047715"/>
    </source>
</evidence>
<dbReference type="InterPro" id="IPR004839">
    <property type="entry name" value="Aminotransferase_I/II_large"/>
</dbReference>
<reference evidence="14 15" key="1">
    <citation type="journal article" date="2014" name="Genome Announc.">
        <title>Draft Genome Sequence of Advenella kashmirensis Strain W13003, a Polycyclic Aromatic Hydrocarbon-Degrading Bacterium.</title>
        <authorList>
            <person name="Wang X."/>
            <person name="Jin D."/>
            <person name="Zhou L."/>
            <person name="Wu L."/>
            <person name="An W."/>
            <person name="Zhao L."/>
        </authorList>
    </citation>
    <scope>NUCLEOTIDE SEQUENCE [LARGE SCALE GENOMIC DNA]</scope>
    <source>
        <strain evidence="14 15">W13003</strain>
    </source>
</reference>
<dbReference type="eggNOG" id="COG0156">
    <property type="taxonomic scope" value="Bacteria"/>
</dbReference>
<dbReference type="EMBL" id="AYXT01000014">
    <property type="protein sequence ID" value="ETF00511.1"/>
    <property type="molecule type" value="Genomic_DNA"/>
</dbReference>
<keyword evidence="15" id="KW-1185">Reference proteome</keyword>
<comment type="pathway">
    <text evidence="2">Cofactor biosynthesis; biotin biosynthesis.</text>
</comment>
<evidence type="ECO:0000256" key="8">
    <source>
        <dbReference type="ARBA" id="ARBA00022898"/>
    </source>
</evidence>
<comment type="similarity">
    <text evidence="3">Belongs to the class-II pyridoxal-phosphate-dependent aminotransferase family. BioF subfamily.</text>
</comment>
<evidence type="ECO:0000259" key="13">
    <source>
        <dbReference type="Pfam" id="PF00155"/>
    </source>
</evidence>
<evidence type="ECO:0000256" key="6">
    <source>
        <dbReference type="ARBA" id="ARBA00022679"/>
    </source>
</evidence>
<evidence type="ECO:0000256" key="3">
    <source>
        <dbReference type="ARBA" id="ARBA00010008"/>
    </source>
</evidence>
<keyword evidence="6" id="KW-0808">Transferase</keyword>
<dbReference type="PANTHER" id="PTHR13693">
    <property type="entry name" value="CLASS II AMINOTRANSFERASE/8-AMINO-7-OXONONANOATE SYNTHASE"/>
    <property type="match status" value="1"/>
</dbReference>
<evidence type="ECO:0000256" key="7">
    <source>
        <dbReference type="ARBA" id="ARBA00022756"/>
    </source>
</evidence>
<dbReference type="EC" id="2.3.1.47" evidence="5"/>
<dbReference type="OrthoDB" id="9807157at2"/>
<evidence type="ECO:0000256" key="5">
    <source>
        <dbReference type="ARBA" id="ARBA00013187"/>
    </source>
</evidence>
<dbReference type="InterPro" id="IPR001917">
    <property type="entry name" value="Aminotrans_II_pyridoxalP_BS"/>
</dbReference>
<evidence type="ECO:0000256" key="10">
    <source>
        <dbReference type="ARBA" id="ARBA00033381"/>
    </source>
</evidence>
<dbReference type="GO" id="GO:0008710">
    <property type="term" value="F:8-amino-7-oxononanoate synthase activity"/>
    <property type="evidence" value="ECO:0007669"/>
    <property type="project" value="UniProtKB-EC"/>
</dbReference>